<organism evidence="2 3">
    <name type="scientific">Microcoleus anatoxicus PTRS2</name>
    <dbReference type="NCBI Taxonomy" id="2705321"/>
    <lineage>
        <taxon>Bacteria</taxon>
        <taxon>Bacillati</taxon>
        <taxon>Cyanobacteriota</taxon>
        <taxon>Cyanophyceae</taxon>
        <taxon>Oscillatoriophycideae</taxon>
        <taxon>Oscillatoriales</taxon>
        <taxon>Microcoleaceae</taxon>
        <taxon>Microcoleus</taxon>
        <taxon>Microcoleus anatoxicus</taxon>
    </lineage>
</organism>
<gene>
    <name evidence="2" type="primary">dndC</name>
    <name evidence="2" type="ORF">WMG39_04630</name>
</gene>
<dbReference type="RefSeq" id="WP_340521558.1">
    <property type="nucleotide sequence ID" value="NZ_JBBLXS010000035.1"/>
</dbReference>
<evidence type="ECO:0000313" key="2">
    <source>
        <dbReference type="EMBL" id="MEK0184133.1"/>
    </source>
</evidence>
<reference evidence="2 3" key="1">
    <citation type="journal article" date="2020" name="Harmful Algae">
        <title>Molecular and morphological characterization of a novel dihydroanatoxin-a producing Microcoleus species (cyanobacteria) from the Russian River, California, USA.</title>
        <authorList>
            <person name="Conklin K.Y."/>
            <person name="Stancheva R."/>
            <person name="Otten T.G."/>
            <person name="Fadness R."/>
            <person name="Boyer G.L."/>
            <person name="Read B."/>
            <person name="Zhang X."/>
            <person name="Sheath R.G."/>
        </authorList>
    </citation>
    <scope>NUCLEOTIDE SEQUENCE [LARGE SCALE GENOMIC DNA]</scope>
    <source>
        <strain evidence="2 3">PTRS2</strain>
    </source>
</reference>
<keyword evidence="3" id="KW-1185">Reference proteome</keyword>
<dbReference type="Pfam" id="PF01507">
    <property type="entry name" value="PAPS_reduct"/>
    <property type="match status" value="1"/>
</dbReference>
<feature type="domain" description="Phosphoadenosine phosphosulphate reductase" evidence="1">
    <location>
        <begin position="41"/>
        <end position="225"/>
    </location>
</feature>
<dbReference type="InterPro" id="IPR017598">
    <property type="entry name" value="SulphurTrfase_DndC"/>
</dbReference>
<comment type="caution">
    <text evidence="2">The sequence shown here is derived from an EMBL/GenBank/DDBJ whole genome shotgun (WGS) entry which is preliminary data.</text>
</comment>
<sequence>MIQNKQISLFPSRTLTELIEDIEMLTEEIQNLYCLDEIPWVIGYSGGKDSTAVLQLIWNAIAKIPPEKRIKRIDIITTDTLVENPIVSTWVRKSIKQMNIAAIEQEMPINTHVLQPEWTDTFWVGLIGKGYPAPRGKFRWCTDRLKISPSNRFIRNVIRTSGETILVLGTRKAESTKRAHRMKKMEARRVRDRLSPNMNLPNSLVYSPIEDWRDDEVWLYLMQWDNPWGYSNKDLFAMYRGASADNECPLVVDTSTPSCGSSRFGCWVCTMVSQDKSLTAMIQNDAEKEWLQPLLDFRVELDVEDSRDRRDFRRRNGNVQLYERNVEGEIAIEPIPGPYSKEARDYLLTRLLSVQTEIRSKAPEDMRDITLISSEELSEIRRIWLEERHEFDDSLPRIYEEVTGQPFQDSRPAAERKLLGSDEWTVLEEMCEDKMHLELMAKLLDTERQYYTKTRRHGIYGDLDKCFETSSRSKEEAIGNAHYQRNLKNAVEAVKANPTLNIQLVKDAIAQSNISATEDTINVAKLKEKLESSTNQSRQLSWADIKFSPPTP</sequence>
<dbReference type="PANTHER" id="PTHR43196:SF2">
    <property type="entry name" value="PHOSPHOADENOSINE PHOSPHOSULFATE REDUCTASE"/>
    <property type="match status" value="1"/>
</dbReference>
<evidence type="ECO:0000259" key="1">
    <source>
        <dbReference type="Pfam" id="PF01507"/>
    </source>
</evidence>
<protein>
    <submittedName>
        <fullName evidence="2">DNA phosphorothioation system sulfurtransferase DndC</fullName>
    </submittedName>
</protein>
<accession>A0ABU8YIE0</accession>
<dbReference type="NCBIfam" id="TIGR03183">
    <property type="entry name" value="DNA_S_dndC"/>
    <property type="match status" value="1"/>
</dbReference>
<dbReference type="InterPro" id="IPR002500">
    <property type="entry name" value="PAPS_reduct_dom"/>
</dbReference>
<dbReference type="EMBL" id="JBBLXS010000035">
    <property type="protein sequence ID" value="MEK0184133.1"/>
    <property type="molecule type" value="Genomic_DNA"/>
</dbReference>
<evidence type="ECO:0000313" key="3">
    <source>
        <dbReference type="Proteomes" id="UP001384579"/>
    </source>
</evidence>
<dbReference type="InterPro" id="IPR050128">
    <property type="entry name" value="Sulfate_adenylyltrnsfr_sub2"/>
</dbReference>
<dbReference type="NCBIfam" id="NF005316">
    <property type="entry name" value="PRK06850.1"/>
    <property type="match status" value="1"/>
</dbReference>
<dbReference type="SUPFAM" id="SSF52402">
    <property type="entry name" value="Adenine nucleotide alpha hydrolases-like"/>
    <property type="match status" value="1"/>
</dbReference>
<dbReference type="InterPro" id="IPR014729">
    <property type="entry name" value="Rossmann-like_a/b/a_fold"/>
</dbReference>
<proteinExistence type="predicted"/>
<name>A0ABU8YIE0_9CYAN</name>
<dbReference type="Gene3D" id="3.40.50.620">
    <property type="entry name" value="HUPs"/>
    <property type="match status" value="1"/>
</dbReference>
<dbReference type="PANTHER" id="PTHR43196">
    <property type="entry name" value="SULFATE ADENYLYLTRANSFERASE SUBUNIT 2"/>
    <property type="match status" value="1"/>
</dbReference>
<dbReference type="Proteomes" id="UP001384579">
    <property type="component" value="Unassembled WGS sequence"/>
</dbReference>